<keyword evidence="3 11" id="KW-0808">Transferase</keyword>
<dbReference type="Pfam" id="PF00884">
    <property type="entry name" value="Sulfatase"/>
    <property type="match status" value="1"/>
</dbReference>
<evidence type="ECO:0000259" key="10">
    <source>
        <dbReference type="Pfam" id="PF00884"/>
    </source>
</evidence>
<dbReference type="InterPro" id="IPR000917">
    <property type="entry name" value="Sulfatase_N"/>
</dbReference>
<evidence type="ECO:0000256" key="6">
    <source>
        <dbReference type="ARBA" id="ARBA00023136"/>
    </source>
</evidence>
<evidence type="ECO:0000256" key="4">
    <source>
        <dbReference type="ARBA" id="ARBA00022692"/>
    </source>
</evidence>
<dbReference type="EC" id="2.7.-.-" evidence="11"/>
<evidence type="ECO:0000256" key="7">
    <source>
        <dbReference type="ARBA" id="ARBA00038481"/>
    </source>
</evidence>
<evidence type="ECO:0000256" key="9">
    <source>
        <dbReference type="SAM" id="Phobius"/>
    </source>
</evidence>
<evidence type="ECO:0000256" key="1">
    <source>
        <dbReference type="ARBA" id="ARBA00004651"/>
    </source>
</evidence>
<feature type="transmembrane region" description="Helical" evidence="9">
    <location>
        <begin position="192"/>
        <end position="211"/>
    </location>
</feature>
<feature type="transmembrane region" description="Helical" evidence="9">
    <location>
        <begin position="159"/>
        <end position="180"/>
    </location>
</feature>
<dbReference type="GO" id="GO:0005886">
    <property type="term" value="C:plasma membrane"/>
    <property type="evidence" value="ECO:0007669"/>
    <property type="project" value="UniProtKB-SubCell"/>
</dbReference>
<keyword evidence="6 9" id="KW-0472">Membrane</keyword>
<dbReference type="InterPro" id="IPR017850">
    <property type="entry name" value="Alkaline_phosphatase_core_sf"/>
</dbReference>
<evidence type="ECO:0000313" key="12">
    <source>
        <dbReference type="Proteomes" id="UP000255248"/>
    </source>
</evidence>
<keyword evidence="4 9" id="KW-0812">Transmembrane</keyword>
<reference evidence="11 12" key="1">
    <citation type="submission" date="2018-06" db="EMBL/GenBank/DDBJ databases">
        <authorList>
            <consortium name="Pathogen Informatics"/>
            <person name="Doyle S."/>
        </authorList>
    </citation>
    <scope>NUCLEOTIDE SEQUENCE [LARGE SCALE GENOMIC DNA]</scope>
    <source>
        <strain evidence="11 12">NCTC12121</strain>
    </source>
</reference>
<comment type="subcellular location">
    <subcellularLocation>
        <location evidence="1">Cell membrane</location>
        <topology evidence="1">Multi-pass membrane protein</topology>
    </subcellularLocation>
</comment>
<dbReference type="EMBL" id="UFXZ01000001">
    <property type="protein sequence ID" value="STC89205.1"/>
    <property type="molecule type" value="Genomic_DNA"/>
</dbReference>
<feature type="transmembrane region" description="Helical" evidence="9">
    <location>
        <begin position="113"/>
        <end position="132"/>
    </location>
</feature>
<gene>
    <name evidence="11" type="primary">ybiP</name>
    <name evidence="11" type="ORF">NCTC12121_02087</name>
</gene>
<dbReference type="STRING" id="93378.A9798_10170"/>
<dbReference type="GO" id="GO:0016776">
    <property type="term" value="F:phosphotransferase activity, phosphate group as acceptor"/>
    <property type="evidence" value="ECO:0007669"/>
    <property type="project" value="TreeGrafter"/>
</dbReference>
<dbReference type="InterPro" id="IPR058130">
    <property type="entry name" value="PEA_transf_C"/>
</dbReference>
<evidence type="ECO:0000256" key="8">
    <source>
        <dbReference type="SAM" id="MobiDB-lite"/>
    </source>
</evidence>
<protein>
    <submittedName>
        <fullName evidence="11">Phosphoethanolamine transferase ybiP</fullName>
        <ecNumber evidence="11">2.7.-.-</ecNumber>
    </submittedName>
</protein>
<dbReference type="SUPFAM" id="SSF53649">
    <property type="entry name" value="Alkaline phosphatase-like"/>
    <property type="match status" value="1"/>
</dbReference>
<feature type="transmembrane region" description="Helical" evidence="9">
    <location>
        <begin position="89"/>
        <end position="106"/>
    </location>
</feature>
<dbReference type="AlphaFoldDB" id="A0A376DI16"/>
<feature type="domain" description="Sulfatase N-terminal" evidence="10">
    <location>
        <begin position="266"/>
        <end position="531"/>
    </location>
</feature>
<evidence type="ECO:0000256" key="2">
    <source>
        <dbReference type="ARBA" id="ARBA00022475"/>
    </source>
</evidence>
<dbReference type="Proteomes" id="UP000255248">
    <property type="component" value="Unassembled WGS sequence"/>
</dbReference>
<sequence length="584" mass="66131">MLPSRTESDPPDPFSSSSSAKQYTHQSERWGFITVSQDHQRILCRKNMKIRQLLLRVKARCGELLTPYPLLYLILASLINLGLGYPFSAIYALGFASVFLLLAHYLPRTQRLLLLICTLVAGLYYPFGRVFGPPNFNSVLALYSTNPEEAGEMAQIFPFWDYLIALFILLLGGLLVWRPIPREKRWGIPKTLYLLLALSGLLLTPVTNLSAGGDFHLNDTGYPLVRFIEDTTTGKLEVDREMARMQKLSSVPDTWHVTAVKPRHQIYVLVIGESARRDALGAFGGKWPTTPFASQVNGIFFNDYLSAAPSTQKSLGQTLNLVRDGQAEYQNSVITLAKKAGFQTYWFSNQGQLGKYDTIVASIAKRADEVRFLKQGDFEDDKSTSDMNLLKFTQPALDAPSKGPKLIVYHLIGSHPKACDRTNNHFTTFVHTKETSCYLYSITQTDQFLRDLYSQLQQSGQNFSLIYFSDHGLAFHEKGTRSEFLAHHDRYRQDYQVPLMILSSGDTRRTVIKARRSAHDFLHLFSDWTGIQSQEIVDRYRFISGQKAIPAKVMVQNFALKQVPYDSLEDDPFIVPATAAQLRH</sequence>
<dbReference type="Gene3D" id="3.40.720.10">
    <property type="entry name" value="Alkaline Phosphatase, subunit A"/>
    <property type="match status" value="1"/>
</dbReference>
<organism evidence="11 12">
    <name type="scientific">Edwardsiella hoshinae</name>
    <dbReference type="NCBI Taxonomy" id="93378"/>
    <lineage>
        <taxon>Bacteria</taxon>
        <taxon>Pseudomonadati</taxon>
        <taxon>Pseudomonadota</taxon>
        <taxon>Gammaproteobacteria</taxon>
        <taxon>Enterobacterales</taxon>
        <taxon>Hafniaceae</taxon>
        <taxon>Edwardsiella</taxon>
    </lineage>
</organism>
<proteinExistence type="inferred from homology"/>
<keyword evidence="2" id="KW-1003">Cell membrane</keyword>
<evidence type="ECO:0000256" key="3">
    <source>
        <dbReference type="ARBA" id="ARBA00022679"/>
    </source>
</evidence>
<dbReference type="CDD" id="cd16017">
    <property type="entry name" value="LptA"/>
    <property type="match status" value="1"/>
</dbReference>
<dbReference type="PANTHER" id="PTHR30443">
    <property type="entry name" value="INNER MEMBRANE PROTEIN"/>
    <property type="match status" value="1"/>
</dbReference>
<dbReference type="GO" id="GO:0009244">
    <property type="term" value="P:lipopolysaccharide core region biosynthetic process"/>
    <property type="evidence" value="ECO:0007669"/>
    <property type="project" value="TreeGrafter"/>
</dbReference>
<evidence type="ECO:0000256" key="5">
    <source>
        <dbReference type="ARBA" id="ARBA00022989"/>
    </source>
</evidence>
<comment type="similarity">
    <text evidence="7">Belongs to the phosphoethanolamine transferase family.</text>
</comment>
<feature type="transmembrane region" description="Helical" evidence="9">
    <location>
        <begin position="64"/>
        <end position="83"/>
    </location>
</feature>
<dbReference type="InterPro" id="IPR040423">
    <property type="entry name" value="PEA_transferase"/>
</dbReference>
<dbReference type="PANTHER" id="PTHR30443:SF4">
    <property type="entry name" value="PHOSPHOETHANOLAMINE TRANSFERASE OPGE-RELATED"/>
    <property type="match status" value="1"/>
</dbReference>
<accession>A0A376DI16</accession>
<evidence type="ECO:0000313" key="11">
    <source>
        <dbReference type="EMBL" id="STC89205.1"/>
    </source>
</evidence>
<keyword evidence="5 9" id="KW-1133">Transmembrane helix</keyword>
<feature type="region of interest" description="Disordered" evidence="8">
    <location>
        <begin position="1"/>
        <end position="20"/>
    </location>
</feature>
<name>A0A376DI16_9GAMM</name>